<evidence type="ECO:0000313" key="2">
    <source>
        <dbReference type="Proteomes" id="UP000516438"/>
    </source>
</evidence>
<name>A0A7H1DT92_9FLAO</name>
<dbReference type="RefSeq" id="WP_188320325.1">
    <property type="nucleotide sequence ID" value="NZ_CP060203.1"/>
</dbReference>
<reference evidence="1 2" key="1">
    <citation type="submission" date="2020-07" db="EMBL/GenBank/DDBJ databases">
        <title>Complete genome and description of Chryseobacterium manosquense strain Marseille-Q2069 sp. nov.</title>
        <authorList>
            <person name="Boxberger M."/>
        </authorList>
    </citation>
    <scope>NUCLEOTIDE SEQUENCE [LARGE SCALE GENOMIC DNA]</scope>
    <source>
        <strain evidence="1 2">Marseille-Q2069</strain>
    </source>
</reference>
<gene>
    <name evidence="1" type="ORF">H0S70_07240</name>
</gene>
<dbReference type="EMBL" id="CP060203">
    <property type="protein sequence ID" value="QNS40200.1"/>
    <property type="molecule type" value="Genomic_DNA"/>
</dbReference>
<dbReference type="KEGG" id="cmaq:H0S70_07240"/>
<organism evidence="1 2">
    <name type="scientific">Chryseobacterium manosquense</name>
    <dbReference type="NCBI Taxonomy" id="2754694"/>
    <lineage>
        <taxon>Bacteria</taxon>
        <taxon>Pseudomonadati</taxon>
        <taxon>Bacteroidota</taxon>
        <taxon>Flavobacteriia</taxon>
        <taxon>Flavobacteriales</taxon>
        <taxon>Weeksellaceae</taxon>
        <taxon>Chryseobacterium group</taxon>
        <taxon>Chryseobacterium</taxon>
    </lineage>
</organism>
<keyword evidence="2" id="KW-1185">Reference proteome</keyword>
<dbReference type="AlphaFoldDB" id="A0A7H1DT92"/>
<dbReference type="Proteomes" id="UP000516438">
    <property type="component" value="Chromosome"/>
</dbReference>
<sequence length="113" mass="13509">MKTYYSLLYYQSSFGDRINVGLLMFSSKGVICSVNNWRMKKVKQFQPTAFKLLNFGMKQLTYHWNNISIPTVKQISDLHRNSNNIFGIDKPRFIDIEFTQENFDQFYNKIFKQ</sequence>
<accession>A0A7H1DT92</accession>
<evidence type="ECO:0000313" key="1">
    <source>
        <dbReference type="EMBL" id="QNS40200.1"/>
    </source>
</evidence>
<proteinExistence type="predicted"/>
<protein>
    <submittedName>
        <fullName evidence="1">Uncharacterized protein</fullName>
    </submittedName>
</protein>